<keyword evidence="1" id="KW-0472">Membrane</keyword>
<comment type="caution">
    <text evidence="3">The sequence shown here is derived from an EMBL/GenBank/DDBJ whole genome shotgun (WGS) entry which is preliminary data.</text>
</comment>
<accession>A0A2P6MAW7</accession>
<dbReference type="InterPro" id="IPR000253">
    <property type="entry name" value="FHA_dom"/>
</dbReference>
<dbReference type="OrthoDB" id="9815482at2"/>
<feature type="transmembrane region" description="Helical" evidence="1">
    <location>
        <begin position="265"/>
        <end position="287"/>
    </location>
</feature>
<dbReference type="InterPro" id="IPR032030">
    <property type="entry name" value="YscD_cytoplasmic_dom"/>
</dbReference>
<keyword evidence="1" id="KW-1133">Transmembrane helix</keyword>
<proteinExistence type="predicted"/>
<dbReference type="PROSITE" id="PS50006">
    <property type="entry name" value="FHA_DOMAIN"/>
    <property type="match status" value="1"/>
</dbReference>
<protein>
    <recommendedName>
        <fullName evidence="2">FHA domain-containing protein</fullName>
    </recommendedName>
</protein>
<dbReference type="CDD" id="cd00060">
    <property type="entry name" value="FHA"/>
    <property type="match status" value="2"/>
</dbReference>
<sequence>MQLTFPNGEHANVPLQGEVAVGSRAGLRVSLPGSSLAPHHASFFSDRRGLWLRVPNGVPAVHLNARPVKRLAQLRAGDLVCLDTLRLVVRADDRPPIERDIPAGAPASLGDAQRVAAVRVVLRGLSGPHFGRSYTLTEPRVIGRSPAADIRLEDPAVAERHAVVELHGDRVVLRALAPGGETTQVNGVGVRDAVLSPGDQLVVDQHRFVLEAPGLPLRGQSGLGKAVANPHTQTLKAVNVPVASDPGPVEQAPRPPAPAGRDPSALWWLIAAATVLAAAMTALLVYAP</sequence>
<keyword evidence="1" id="KW-0812">Transmembrane</keyword>
<gene>
    <name evidence="3" type="ORF">C6N40_02880</name>
</gene>
<evidence type="ECO:0000259" key="2">
    <source>
        <dbReference type="PROSITE" id="PS50006"/>
    </source>
</evidence>
<dbReference type="Pfam" id="PF16697">
    <property type="entry name" value="Yop-YscD_cpl"/>
    <property type="match status" value="1"/>
</dbReference>
<dbReference type="EMBL" id="PVLF01000003">
    <property type="protein sequence ID" value="PRH83127.1"/>
    <property type="molecule type" value="Genomic_DNA"/>
</dbReference>
<evidence type="ECO:0000313" key="3">
    <source>
        <dbReference type="EMBL" id="PRH83127.1"/>
    </source>
</evidence>
<dbReference type="InterPro" id="IPR008984">
    <property type="entry name" value="SMAD_FHA_dom_sf"/>
</dbReference>
<dbReference type="Proteomes" id="UP000241736">
    <property type="component" value="Unassembled WGS sequence"/>
</dbReference>
<dbReference type="SMART" id="SM00240">
    <property type="entry name" value="FHA"/>
    <property type="match status" value="1"/>
</dbReference>
<feature type="domain" description="FHA" evidence="2">
    <location>
        <begin position="140"/>
        <end position="190"/>
    </location>
</feature>
<dbReference type="AlphaFoldDB" id="A0A2P6MAW7"/>
<reference evidence="3 4" key="1">
    <citation type="submission" date="2018-03" db="EMBL/GenBank/DDBJ databases">
        <title>Arenimonas caeni sp. nov., isolated from activated sludge.</title>
        <authorList>
            <person name="Liu H."/>
        </authorList>
    </citation>
    <scope>NUCLEOTIDE SEQUENCE [LARGE SCALE GENOMIC DNA]</scope>
    <source>
        <strain evidence="4">z29</strain>
    </source>
</reference>
<dbReference type="Gene3D" id="2.60.200.20">
    <property type="match status" value="1"/>
</dbReference>
<organism evidence="3 4">
    <name type="scientific">Arenimonas caeni</name>
    <dbReference type="NCBI Taxonomy" id="2058085"/>
    <lineage>
        <taxon>Bacteria</taxon>
        <taxon>Pseudomonadati</taxon>
        <taxon>Pseudomonadota</taxon>
        <taxon>Gammaproteobacteria</taxon>
        <taxon>Lysobacterales</taxon>
        <taxon>Lysobacteraceae</taxon>
        <taxon>Arenimonas</taxon>
    </lineage>
</organism>
<dbReference type="RefSeq" id="WP_106989512.1">
    <property type="nucleotide sequence ID" value="NZ_JAVEVW010000034.1"/>
</dbReference>
<name>A0A2P6MAW7_9GAMM</name>
<evidence type="ECO:0000256" key="1">
    <source>
        <dbReference type="SAM" id="Phobius"/>
    </source>
</evidence>
<keyword evidence="4" id="KW-1185">Reference proteome</keyword>
<evidence type="ECO:0000313" key="4">
    <source>
        <dbReference type="Proteomes" id="UP000241736"/>
    </source>
</evidence>
<dbReference type="SUPFAM" id="SSF49879">
    <property type="entry name" value="SMAD/FHA domain"/>
    <property type="match status" value="2"/>
</dbReference>